<sequence length="207" mass="23184">MAVLLSPYCNGVADWLVNCIEDLALMGDPSSSETTLAWIWVIEYLASLPHIEMSVLRDLIDAAPELPDDLGKNMREMVALRCLGDLFGSSDEITNYVPCREQKIIFDFSESCEFVLESILKEISESDIRPEPSKWDIHSFIMHKRATMPKCALEEVKDAILEGTHPYALLKEHSGLVSANDRRNRNSADNGNLNAMRANPNSNNSDL</sequence>
<gene>
    <name evidence="2" type="ORF">DCAF_LOCUS23064</name>
</gene>
<dbReference type="PANTHER" id="PTHR47863:SF4">
    <property type="entry name" value="RING_FYVE_PHD ZINC FINGER SUPERFAMILY PROTEIN"/>
    <property type="match status" value="1"/>
</dbReference>
<keyword evidence="3" id="KW-1185">Reference proteome</keyword>
<dbReference type="AlphaFoldDB" id="A0AAV1SFW7"/>
<evidence type="ECO:0000313" key="3">
    <source>
        <dbReference type="Proteomes" id="UP001314170"/>
    </source>
</evidence>
<dbReference type="EMBL" id="CAWUPB010001184">
    <property type="protein sequence ID" value="CAK7350336.1"/>
    <property type="molecule type" value="Genomic_DNA"/>
</dbReference>
<protein>
    <submittedName>
        <fullName evidence="2">Uncharacterized protein</fullName>
    </submittedName>
</protein>
<proteinExistence type="predicted"/>
<dbReference type="PANTHER" id="PTHR47863">
    <property type="entry name" value="RING/FYVE/PHD ZINC FINGER SUPERFAMILY PROTEIN"/>
    <property type="match status" value="1"/>
</dbReference>
<comment type="caution">
    <text evidence="2">The sequence shown here is derived from an EMBL/GenBank/DDBJ whole genome shotgun (WGS) entry which is preliminary data.</text>
</comment>
<accession>A0AAV1SFW7</accession>
<dbReference type="Proteomes" id="UP001314170">
    <property type="component" value="Unassembled WGS sequence"/>
</dbReference>
<reference evidence="2 3" key="1">
    <citation type="submission" date="2024-01" db="EMBL/GenBank/DDBJ databases">
        <authorList>
            <person name="Waweru B."/>
        </authorList>
    </citation>
    <scope>NUCLEOTIDE SEQUENCE [LARGE SCALE GENOMIC DNA]</scope>
</reference>
<organism evidence="2 3">
    <name type="scientific">Dovyalis caffra</name>
    <dbReference type="NCBI Taxonomy" id="77055"/>
    <lineage>
        <taxon>Eukaryota</taxon>
        <taxon>Viridiplantae</taxon>
        <taxon>Streptophyta</taxon>
        <taxon>Embryophyta</taxon>
        <taxon>Tracheophyta</taxon>
        <taxon>Spermatophyta</taxon>
        <taxon>Magnoliopsida</taxon>
        <taxon>eudicotyledons</taxon>
        <taxon>Gunneridae</taxon>
        <taxon>Pentapetalae</taxon>
        <taxon>rosids</taxon>
        <taxon>fabids</taxon>
        <taxon>Malpighiales</taxon>
        <taxon>Salicaceae</taxon>
        <taxon>Flacourtieae</taxon>
        <taxon>Dovyalis</taxon>
    </lineage>
</organism>
<evidence type="ECO:0000256" key="1">
    <source>
        <dbReference type="SAM" id="MobiDB-lite"/>
    </source>
</evidence>
<evidence type="ECO:0000313" key="2">
    <source>
        <dbReference type="EMBL" id="CAK7350336.1"/>
    </source>
</evidence>
<feature type="region of interest" description="Disordered" evidence="1">
    <location>
        <begin position="179"/>
        <end position="207"/>
    </location>
</feature>
<name>A0AAV1SFW7_9ROSI</name>